<feature type="compositionally biased region" description="Low complexity" evidence="2">
    <location>
        <begin position="1019"/>
        <end position="1036"/>
    </location>
</feature>
<feature type="compositionally biased region" description="Low complexity" evidence="2">
    <location>
        <begin position="24"/>
        <end position="44"/>
    </location>
</feature>
<feature type="region of interest" description="Disordered" evidence="2">
    <location>
        <begin position="433"/>
        <end position="512"/>
    </location>
</feature>
<evidence type="ECO:0000256" key="1">
    <source>
        <dbReference type="ARBA" id="ARBA00023242"/>
    </source>
</evidence>
<dbReference type="AlphaFoldDB" id="A0AB34FY09"/>
<dbReference type="GO" id="GO:0000981">
    <property type="term" value="F:DNA-binding transcription factor activity, RNA polymerase II-specific"/>
    <property type="evidence" value="ECO:0007669"/>
    <property type="project" value="InterPro"/>
</dbReference>
<dbReference type="EMBL" id="JAQHRD010000002">
    <property type="protein sequence ID" value="KAJ6444283.1"/>
    <property type="molecule type" value="Genomic_DNA"/>
</dbReference>
<feature type="compositionally biased region" description="Polar residues" evidence="2">
    <location>
        <begin position="1196"/>
        <end position="1205"/>
    </location>
</feature>
<feature type="compositionally biased region" description="Acidic residues" evidence="2">
    <location>
        <begin position="727"/>
        <end position="741"/>
    </location>
</feature>
<feature type="compositionally biased region" description="Low complexity" evidence="2">
    <location>
        <begin position="97"/>
        <end position="114"/>
    </location>
</feature>
<feature type="compositionally biased region" description="Polar residues" evidence="2">
    <location>
        <begin position="615"/>
        <end position="628"/>
    </location>
</feature>
<dbReference type="Gene3D" id="4.10.240.10">
    <property type="entry name" value="Zn(2)-C6 fungal-type DNA-binding domain"/>
    <property type="match status" value="1"/>
</dbReference>
<feature type="region of interest" description="Disordered" evidence="2">
    <location>
        <begin position="856"/>
        <end position="945"/>
    </location>
</feature>
<feature type="region of interest" description="Disordered" evidence="2">
    <location>
        <begin position="598"/>
        <end position="648"/>
    </location>
</feature>
<sequence length="1264" mass="136571">MAWEPWVPLPLELELELAPALQDPALHSPGASSSASSDFAPATPGETPTRDLGAWWPGEGYNNDSSSHNDSYSDRYSGSASPATRTQRQARGKHQQQDQQQHHPQQRPQQQLQHQKGRRHQHRHQHQHQHHHNDSRGTTPHSQRLQRRDPRLAFPPSPFSPASSSSPSPQAPSPPPSASPSHQQEPGAAGYLERLLRVVQCACAAPREREMGDFLAAFNFAGDDAIAPEPSACNSIEELQLRLHEVLDAKTSPTRAEHVVTTLDVGPAAQLTLAVSQTENDALEGLTNVDPSLAGGVAPAGLPAGLTRTVKAFDAIINQPQNDPVLQRAIAKHIIAAVTATDGSTWVMREMSRASQGWTFTYQCKDSTQQWERHNKGKAKHAIAEFTNKEPDQVVSGRPAFDCRGSVEISFSRDNRAISVSYTHTPLHRTVAEISELFRPPPREVVAPKPTKQKTPKTSGSAKKRSAPRSQDETGTPKKRKKKNNGEGQASAATDEQAPGQVAQNGGEAAGANGLLNSQTAIEPTAPGSFPVNVTPEEATRRREFANKLLSDSGVDPDSLSTDQFTIFANQSPDLQKESLNMLMKYGAERLRIVHPSNRDTSASASPGTSTAPGQASQNIPSEPTTTKELVPQSHDIPTKERKGRKLGKSRNACFRCKERKVKVRVEPPAQPYYQTTMLTCIQCPRERPDCTECQTEGLECEYAPQKPRKKKSKADAKSDAVVPADYDAESDDAADDEAVQDETMHDDQVDEVVEEDADEADGDDVDQVEYSGYPQVPVADMLTASADVQNHATHGSSGPYFQSGSGLAMPMPDDPSVHQPLYTAGSGLVLPQGTMYYPPPMEPAVDTSALHVGAPAAKPTMSSPELAKQQAKNSRRILPSGQAGAQARNSPPVYHSTASAWASSVGPNNEHQAAPTTSPSMQQQRATSKHRSRGSDPRITTNALPLQDAAAALSQAALEHQRQSPVANMALLADTARAASAQSFENPRAASRQALRAQAGTSRGARGARSAFQPPPMQQQQQQASEPAAAASAAAGHRRTGSTSMNSSSNNSAAAFLSFGRHTEQVPAVSSSSERITYEPYSYAQRTAPASSGAYPAYDYGYSAATSTQDMQQQQQQEQTNLSSHATNPTTAALSAASRASNNASPGAGRSSYSSPRGFNAQPSRQGARSSLGQRQQQQPQQQPQQQQQQQQQQSAQSHHNQSWFGGFGNSSHNNSGANGNARRAPVGQEHQHQHQQQQHHHQQHSQQQQQHGYGWKMTTDHW</sequence>
<proteinExistence type="predicted"/>
<feature type="compositionally biased region" description="Polar residues" evidence="2">
    <location>
        <begin position="897"/>
        <end position="927"/>
    </location>
</feature>
<feature type="compositionally biased region" description="Pro residues" evidence="2">
    <location>
        <begin position="169"/>
        <end position="178"/>
    </location>
</feature>
<feature type="compositionally biased region" description="Low complexity" evidence="2">
    <location>
        <begin position="1211"/>
        <end position="1223"/>
    </location>
</feature>
<gene>
    <name evidence="3" type="ORF">O9K51_02677</name>
</gene>
<keyword evidence="1" id="KW-0539">Nucleus</keyword>
<evidence type="ECO:0000313" key="4">
    <source>
        <dbReference type="Proteomes" id="UP001163105"/>
    </source>
</evidence>
<feature type="region of interest" description="Disordered" evidence="2">
    <location>
        <begin position="24"/>
        <end position="186"/>
    </location>
</feature>
<accession>A0AB34FY09</accession>
<dbReference type="GO" id="GO:0008270">
    <property type="term" value="F:zinc ion binding"/>
    <property type="evidence" value="ECO:0007669"/>
    <property type="project" value="InterPro"/>
</dbReference>
<feature type="compositionally biased region" description="Low complexity" evidence="2">
    <location>
        <begin position="1110"/>
        <end position="1120"/>
    </location>
</feature>
<feature type="compositionally biased region" description="Low complexity" evidence="2">
    <location>
        <begin position="61"/>
        <end position="77"/>
    </location>
</feature>
<dbReference type="Proteomes" id="UP001163105">
    <property type="component" value="Unassembled WGS sequence"/>
</dbReference>
<evidence type="ECO:0000256" key="2">
    <source>
        <dbReference type="SAM" id="MobiDB-lite"/>
    </source>
</evidence>
<feature type="compositionally biased region" description="Low complexity" evidence="2">
    <location>
        <begin position="1130"/>
        <end position="1150"/>
    </location>
</feature>
<feature type="compositionally biased region" description="Polar residues" evidence="2">
    <location>
        <begin position="1152"/>
        <end position="1176"/>
    </location>
</feature>
<name>A0AB34FY09_9HYPO</name>
<protein>
    <submittedName>
        <fullName evidence="3">Zn(2)-C6 fungal-type DNA-binding domain-containingprotein</fullName>
    </submittedName>
</protein>
<evidence type="ECO:0000313" key="3">
    <source>
        <dbReference type="EMBL" id="KAJ6444283.1"/>
    </source>
</evidence>
<keyword evidence="3" id="KW-0238">DNA-binding</keyword>
<dbReference type="GO" id="GO:0003677">
    <property type="term" value="F:DNA binding"/>
    <property type="evidence" value="ECO:0007669"/>
    <property type="project" value="UniProtKB-KW"/>
</dbReference>
<keyword evidence="4" id="KW-1185">Reference proteome</keyword>
<feature type="region of interest" description="Disordered" evidence="2">
    <location>
        <begin position="1107"/>
        <end position="1264"/>
    </location>
</feature>
<feature type="compositionally biased region" description="Acidic residues" evidence="2">
    <location>
        <begin position="749"/>
        <end position="768"/>
    </location>
</feature>
<dbReference type="CDD" id="cd00067">
    <property type="entry name" value="GAL4"/>
    <property type="match status" value="1"/>
</dbReference>
<feature type="region of interest" description="Disordered" evidence="2">
    <location>
        <begin position="705"/>
        <end position="769"/>
    </location>
</feature>
<feature type="compositionally biased region" description="Low complexity" evidence="2">
    <location>
        <begin position="1177"/>
        <end position="1195"/>
    </location>
</feature>
<organism evidence="3 4">
    <name type="scientific">Purpureocillium lavendulum</name>
    <dbReference type="NCBI Taxonomy" id="1247861"/>
    <lineage>
        <taxon>Eukaryota</taxon>
        <taxon>Fungi</taxon>
        <taxon>Dikarya</taxon>
        <taxon>Ascomycota</taxon>
        <taxon>Pezizomycotina</taxon>
        <taxon>Sordariomycetes</taxon>
        <taxon>Hypocreomycetidae</taxon>
        <taxon>Hypocreales</taxon>
        <taxon>Ophiocordycipitaceae</taxon>
        <taxon>Purpureocillium</taxon>
    </lineage>
</organism>
<reference evidence="3" key="1">
    <citation type="submission" date="2023-01" db="EMBL/GenBank/DDBJ databases">
        <title>The growth and conidiation of Purpureocillium lavendulum are regulated by nitrogen source and histone H3K14 acetylation.</title>
        <authorList>
            <person name="Tang P."/>
            <person name="Han J."/>
            <person name="Zhang C."/>
            <person name="Tang P."/>
            <person name="Qi F."/>
            <person name="Zhang K."/>
            <person name="Liang L."/>
        </authorList>
    </citation>
    <scope>NUCLEOTIDE SEQUENCE</scope>
    <source>
        <strain evidence="3">YMF1.00683</strain>
    </source>
</reference>
<feature type="region of interest" description="Disordered" evidence="2">
    <location>
        <begin position="978"/>
        <end position="1052"/>
    </location>
</feature>
<dbReference type="InterPro" id="IPR001138">
    <property type="entry name" value="Zn2Cys6_DnaBD"/>
</dbReference>
<feature type="compositionally biased region" description="Low complexity" evidence="2">
    <location>
        <begin position="601"/>
        <end position="614"/>
    </location>
</feature>
<comment type="caution">
    <text evidence="3">The sequence shown here is derived from an EMBL/GenBank/DDBJ whole genome shotgun (WGS) entry which is preliminary data.</text>
</comment>
<dbReference type="InterPro" id="IPR036864">
    <property type="entry name" value="Zn2-C6_fun-type_DNA-bd_sf"/>
</dbReference>
<feature type="compositionally biased region" description="Low complexity" evidence="2">
    <location>
        <begin position="989"/>
        <end position="1000"/>
    </location>
</feature>
<feature type="compositionally biased region" description="Low complexity" evidence="2">
    <location>
        <begin position="1043"/>
        <end position="1052"/>
    </location>
</feature>
<feature type="compositionally biased region" description="Basic residues" evidence="2">
    <location>
        <begin position="115"/>
        <end position="133"/>
    </location>
</feature>
<feature type="compositionally biased region" description="Low complexity" evidence="2">
    <location>
        <begin position="500"/>
        <end position="512"/>
    </location>
</feature>